<keyword evidence="17" id="KW-1185">Reference proteome</keyword>
<evidence type="ECO:0000313" key="16">
    <source>
        <dbReference type="EMBL" id="OCT54792.1"/>
    </source>
</evidence>
<keyword evidence="8" id="KW-0547">Nucleotide-binding</keyword>
<dbReference type="Gene3D" id="3.40.50.620">
    <property type="entry name" value="HUPs"/>
    <property type="match status" value="1"/>
</dbReference>
<keyword evidence="10" id="KW-0067">ATP-binding</keyword>
<dbReference type="Gene3D" id="1.10.240.10">
    <property type="entry name" value="Tyrosyl-Transfer RNA Synthetase"/>
    <property type="match status" value="1"/>
</dbReference>
<keyword evidence="9" id="KW-0274">FAD</keyword>
<comment type="similarity">
    <text evidence="4">Belongs to the GMC oxidoreductase family.</text>
</comment>
<dbReference type="EC" id="6.1.1.2" evidence="5"/>
<evidence type="ECO:0000256" key="3">
    <source>
        <dbReference type="ARBA" id="ARBA00005594"/>
    </source>
</evidence>
<organism evidence="16 17">
    <name type="scientific">Cladophialophora carrionii</name>
    <dbReference type="NCBI Taxonomy" id="86049"/>
    <lineage>
        <taxon>Eukaryota</taxon>
        <taxon>Fungi</taxon>
        <taxon>Dikarya</taxon>
        <taxon>Ascomycota</taxon>
        <taxon>Pezizomycotina</taxon>
        <taxon>Eurotiomycetes</taxon>
        <taxon>Chaetothyriomycetidae</taxon>
        <taxon>Chaetothyriales</taxon>
        <taxon>Herpotrichiellaceae</taxon>
        <taxon>Cladophialophora</taxon>
    </lineage>
</organism>
<dbReference type="InterPro" id="IPR002306">
    <property type="entry name" value="Trp-tRNA-ligase"/>
</dbReference>
<dbReference type="InterPro" id="IPR012132">
    <property type="entry name" value="GMC_OxRdtase"/>
</dbReference>
<evidence type="ECO:0000256" key="9">
    <source>
        <dbReference type="ARBA" id="ARBA00022827"/>
    </source>
</evidence>
<evidence type="ECO:0000256" key="13">
    <source>
        <dbReference type="ARBA" id="ARBA00030268"/>
    </source>
</evidence>
<dbReference type="GO" id="GO:0006436">
    <property type="term" value="P:tryptophanyl-tRNA aminoacylation"/>
    <property type="evidence" value="ECO:0007669"/>
    <property type="project" value="InterPro"/>
</dbReference>
<dbReference type="VEuPathDB" id="FungiDB:G647_04887"/>
<dbReference type="Gene3D" id="3.50.50.60">
    <property type="entry name" value="FAD/NAD(P)-binding domain"/>
    <property type="match status" value="1"/>
</dbReference>
<evidence type="ECO:0000256" key="1">
    <source>
        <dbReference type="ARBA" id="ARBA00001974"/>
    </source>
</evidence>
<comment type="subcellular location">
    <subcellularLocation>
        <location evidence="2">Mitochondrion</location>
    </subcellularLocation>
</comment>
<protein>
    <recommendedName>
        <fullName evidence="5">tryptophan--tRNA ligase</fullName>
        <ecNumber evidence="5">6.1.1.2</ecNumber>
    </recommendedName>
    <alternativeName>
        <fullName evidence="13">Tryptophanyl-tRNA synthetase</fullName>
    </alternativeName>
</protein>
<gene>
    <name evidence="16" type="ORF">CLCR_02713</name>
</gene>
<dbReference type="STRING" id="86049.A0A1C1D207"/>
<dbReference type="SUPFAM" id="SSF54373">
    <property type="entry name" value="FAD-linked reductases, C-terminal domain"/>
    <property type="match status" value="1"/>
</dbReference>
<dbReference type="PROSITE" id="PS00178">
    <property type="entry name" value="AA_TRNA_LIGASE_I"/>
    <property type="match status" value="1"/>
</dbReference>
<evidence type="ECO:0000256" key="7">
    <source>
        <dbReference type="ARBA" id="ARBA00022630"/>
    </source>
</evidence>
<evidence type="ECO:0000259" key="15">
    <source>
        <dbReference type="PROSITE" id="PS00624"/>
    </source>
</evidence>
<comment type="similarity">
    <text evidence="3">Belongs to the class-I aminoacyl-tRNA synthetase family.</text>
</comment>
<dbReference type="InterPro" id="IPR007867">
    <property type="entry name" value="GMC_OxRtase_C"/>
</dbReference>
<dbReference type="Gene3D" id="3.30.560.10">
    <property type="entry name" value="Glucose Oxidase, domain 3"/>
    <property type="match status" value="1"/>
</dbReference>
<keyword evidence="7" id="KW-0285">Flavoprotein</keyword>
<dbReference type="PROSITE" id="PS51257">
    <property type="entry name" value="PROKAR_LIPOPROTEIN"/>
    <property type="match status" value="1"/>
</dbReference>
<evidence type="ECO:0000256" key="6">
    <source>
        <dbReference type="ARBA" id="ARBA00022598"/>
    </source>
</evidence>
<evidence type="ECO:0000313" key="17">
    <source>
        <dbReference type="Proteomes" id="UP000094526"/>
    </source>
</evidence>
<keyword evidence="12" id="KW-0030">Aminoacyl-tRNA synthetase</keyword>
<reference evidence="17" key="1">
    <citation type="submission" date="2015-07" db="EMBL/GenBank/DDBJ databases">
        <authorList>
            <person name="Teixeira M.M."/>
            <person name="Souza R.C."/>
            <person name="Almeida L.G."/>
            <person name="Vicente V.A."/>
            <person name="de Hoog S."/>
            <person name="Bocca A.L."/>
            <person name="de Almeida S.R."/>
            <person name="Vasconcelos A.T."/>
            <person name="Felipe M.S."/>
        </authorList>
    </citation>
    <scope>NUCLEOTIDE SEQUENCE [LARGE SCALE GENOMIC DNA]</scope>
    <source>
        <strain evidence="17">KSF</strain>
    </source>
</reference>
<dbReference type="PANTHER" id="PTHR11552:SF147">
    <property type="entry name" value="CHOLINE DEHYDROGENASE, MITOCHONDRIAL"/>
    <property type="match status" value="1"/>
</dbReference>
<dbReference type="GO" id="GO:0016614">
    <property type="term" value="F:oxidoreductase activity, acting on CH-OH group of donors"/>
    <property type="evidence" value="ECO:0007669"/>
    <property type="project" value="InterPro"/>
</dbReference>
<dbReference type="GO" id="GO:0005739">
    <property type="term" value="C:mitochondrion"/>
    <property type="evidence" value="ECO:0007669"/>
    <property type="project" value="UniProtKB-SubCell"/>
</dbReference>
<dbReference type="InterPro" id="IPR000172">
    <property type="entry name" value="GMC_OxRdtase_N"/>
</dbReference>
<dbReference type="GO" id="GO:0004830">
    <property type="term" value="F:tryptophan-tRNA ligase activity"/>
    <property type="evidence" value="ECO:0007669"/>
    <property type="project" value="UniProtKB-EC"/>
</dbReference>
<name>A0A1C1D207_9EURO</name>
<dbReference type="AlphaFoldDB" id="A0A1C1D207"/>
<keyword evidence="6" id="KW-0436">Ligase</keyword>
<dbReference type="EMBL" id="LGRB01000003">
    <property type="protein sequence ID" value="OCT54792.1"/>
    <property type="molecule type" value="Genomic_DNA"/>
</dbReference>
<evidence type="ECO:0000256" key="14">
    <source>
        <dbReference type="SAM" id="MobiDB-lite"/>
    </source>
</evidence>
<dbReference type="Pfam" id="PF05199">
    <property type="entry name" value="GMC_oxred_C"/>
    <property type="match status" value="1"/>
</dbReference>
<feature type="region of interest" description="Disordered" evidence="14">
    <location>
        <begin position="1015"/>
        <end position="1049"/>
    </location>
</feature>
<dbReference type="PANTHER" id="PTHR11552">
    <property type="entry name" value="GLUCOSE-METHANOL-CHOLINE GMC OXIDOREDUCTASE"/>
    <property type="match status" value="1"/>
</dbReference>
<dbReference type="PROSITE" id="PS00624">
    <property type="entry name" value="GMC_OXRED_2"/>
    <property type="match status" value="1"/>
</dbReference>
<evidence type="ECO:0000256" key="2">
    <source>
        <dbReference type="ARBA" id="ARBA00004173"/>
    </source>
</evidence>
<evidence type="ECO:0000256" key="12">
    <source>
        <dbReference type="ARBA" id="ARBA00023146"/>
    </source>
</evidence>
<dbReference type="OrthoDB" id="269227at2759"/>
<feature type="compositionally biased region" description="Acidic residues" evidence="14">
    <location>
        <begin position="1023"/>
        <end position="1038"/>
    </location>
</feature>
<dbReference type="SUPFAM" id="SSF52374">
    <property type="entry name" value="Nucleotidylyl transferase"/>
    <property type="match status" value="1"/>
</dbReference>
<dbReference type="eggNOG" id="KOG1238">
    <property type="taxonomic scope" value="Eukaryota"/>
</dbReference>
<dbReference type="Pfam" id="PF00579">
    <property type="entry name" value="tRNA-synt_1b"/>
    <property type="match status" value="1"/>
</dbReference>
<evidence type="ECO:0000256" key="8">
    <source>
        <dbReference type="ARBA" id="ARBA00022741"/>
    </source>
</evidence>
<evidence type="ECO:0000256" key="10">
    <source>
        <dbReference type="ARBA" id="ARBA00022840"/>
    </source>
</evidence>
<dbReference type="Pfam" id="PF00732">
    <property type="entry name" value="GMC_oxred_N"/>
    <property type="match status" value="1"/>
</dbReference>
<dbReference type="CDD" id="cd00806">
    <property type="entry name" value="TrpRS_core"/>
    <property type="match status" value="1"/>
</dbReference>
<sequence length="1049" mass="116977">MSPGRILEQDAYDFIVCGGGTAGCVVAGRLAEDNNARILVVEAGPHNKDLENVHMVGGWSKNFDSELDWNLVTPPMKGVDGRQVKLSRGRFLGGSSGVNGTLCVRGSKQDYDDWNLPGWSGEEFFEYMRKVCRIETSAETFHNKPWFKADEKAHGYNGPLHTEPHDLAPISDLLLKSMEDKGLPFVPDMFSNGETAHGSGHAIRTVHKGIRSTGADFVTNEYHRQNIDLVVETVVDKINFEERNGQLQAVSVVLVDKSGEKKTVQARKEIIVSGGAYCSPAILLRSGIGPKAELERLGIKCLVDAPGIVFAFYEVIKDGLTNDHLVYHGDAAMAAYMLYKEKKEGVLSTFPFGAFGFARLDERLKDDPLWQEAKREASRDPMGLTSKQPNVEFFTTELYGGPKQYDKYPIDKKHAFAMITELFSPRSKGTVTLKSADPLENPVVDCNYLSDPLDLLVLTEGCRLGNEIAMNVNKVAGEEVVKGSWPSDLTHHAYTKREDWIPYVKQEATTCYHAAGTCKMGRADDKMAVLDENLLVRGVKGLSVADTSIMPTLHGGHTQMPAYGIGEKAADLVRGRWTKARIQGPRIFKRLPLDFSKQSQSPARTRLASDGEGEADDDSIYTQWARVSPTSTIRRSFSGIQPTGVPHLGNYLGALRQWKQLHDQATNPKFSVDHHYEQYFSVVDLHALTSDVPGSERSRLRQESYASLLAIGLNNNTNTTLFFQSDVPQHASLMWILSTIASTGYLSRMTQWKSKLNLPENANLDSDEATAKLKLGLFSYPVLQAADILLYQPSIVPVGEDQLQHIEFTRTLARGFNAHVNQKIFRLPWPVISPAKRIMSLKRPEHKMSKSDPDPKSRVLITDSPEEIHAKIRGAVTDSEPGISFDPERRPGVSNLVEILKHVTQSREPSEFIAKDNADLSMRAFKELIADEIIAALRGVRERFLELMADKNEYRLRDEIENGGAKARRKARLTMGDVSQALGLTNLVLTPEEAARIRERRLEIERRELGAGLDLEFNPFENEGQDSEDEFGDEEADEERDKKSTRRPV</sequence>
<comment type="caution">
    <text evidence="16">The sequence shown here is derived from an EMBL/GenBank/DDBJ whole genome shotgun (WGS) entry which is preliminary data.</text>
</comment>
<dbReference type="GO" id="GO:0050660">
    <property type="term" value="F:flavin adenine dinucleotide binding"/>
    <property type="evidence" value="ECO:0007669"/>
    <property type="project" value="InterPro"/>
</dbReference>
<dbReference type="PRINTS" id="PR01039">
    <property type="entry name" value="TRNASYNTHTRP"/>
</dbReference>
<dbReference type="VEuPathDB" id="FungiDB:CLCR_02713"/>
<dbReference type="SUPFAM" id="SSF51905">
    <property type="entry name" value="FAD/NAD(P)-binding domain"/>
    <property type="match status" value="1"/>
</dbReference>
<proteinExistence type="inferred from homology"/>
<dbReference type="NCBIfam" id="TIGR00233">
    <property type="entry name" value="trpS"/>
    <property type="match status" value="1"/>
</dbReference>
<dbReference type="Proteomes" id="UP000094526">
    <property type="component" value="Unassembled WGS sequence"/>
</dbReference>
<dbReference type="VEuPathDB" id="FungiDB:G647_04888"/>
<feature type="domain" description="Glucose-methanol-choline oxidoreductase N-terminal" evidence="15">
    <location>
        <begin position="275"/>
        <end position="289"/>
    </location>
</feature>
<comment type="cofactor">
    <cofactor evidence="1">
        <name>FAD</name>
        <dbReference type="ChEBI" id="CHEBI:57692"/>
    </cofactor>
</comment>
<evidence type="ECO:0000256" key="4">
    <source>
        <dbReference type="ARBA" id="ARBA00010790"/>
    </source>
</evidence>
<dbReference type="InterPro" id="IPR014729">
    <property type="entry name" value="Rossmann-like_a/b/a_fold"/>
</dbReference>
<accession>A0A1C1D207</accession>
<dbReference type="InterPro" id="IPR001412">
    <property type="entry name" value="aa-tRNA-synth_I_CS"/>
</dbReference>
<dbReference type="InterPro" id="IPR002305">
    <property type="entry name" value="aa-tRNA-synth_Ic"/>
</dbReference>
<dbReference type="FunFam" id="1.10.240.10:FF:000002">
    <property type="entry name" value="Tryptophan--tRNA ligase"/>
    <property type="match status" value="1"/>
</dbReference>
<dbReference type="GO" id="GO:0005524">
    <property type="term" value="F:ATP binding"/>
    <property type="evidence" value="ECO:0007669"/>
    <property type="project" value="UniProtKB-KW"/>
</dbReference>
<keyword evidence="11" id="KW-0648">Protein biosynthesis</keyword>
<evidence type="ECO:0000256" key="11">
    <source>
        <dbReference type="ARBA" id="ARBA00022917"/>
    </source>
</evidence>
<evidence type="ECO:0000256" key="5">
    <source>
        <dbReference type="ARBA" id="ARBA00013161"/>
    </source>
</evidence>
<dbReference type="InterPro" id="IPR036188">
    <property type="entry name" value="FAD/NAD-bd_sf"/>
</dbReference>